<dbReference type="AlphaFoldDB" id="A0A8S9L700"/>
<sequence length="198" mass="21932">MEVWNLGPWNTTMDVPLDARFLDTLRGSQSLTPLPPCGFTGNAFPWICWSLWTSRNVYLFENRSQSPKDTFGKEILALKEWEVTQPFKPQKTSRSTSLPRDQALSSMEVFCNTDAFWRKADKASGLAWIFFNQASKELYRGPLAQSFVSSPCMGEALAIREALLHAGVAEASSVEEDGDAGALMVTGTAAATNGRERQ</sequence>
<protein>
    <recommendedName>
        <fullName evidence="2">RNase H type-1 domain-containing protein</fullName>
    </recommendedName>
</protein>
<comment type="caution">
    <text evidence="1">The sequence shown here is derived from an EMBL/GenBank/DDBJ whole genome shotgun (WGS) entry which is preliminary data.</text>
</comment>
<proteinExistence type="predicted"/>
<name>A0A8S9L700_BRACR</name>
<evidence type="ECO:0008006" key="2">
    <source>
        <dbReference type="Google" id="ProtNLM"/>
    </source>
</evidence>
<dbReference type="EMBL" id="QGKY02000094">
    <property type="protein sequence ID" value="KAF2603970.1"/>
    <property type="molecule type" value="Genomic_DNA"/>
</dbReference>
<reference evidence="1" key="1">
    <citation type="submission" date="2019-12" db="EMBL/GenBank/DDBJ databases">
        <title>Genome sequencing and annotation of Brassica cretica.</title>
        <authorList>
            <person name="Studholme D.J."/>
            <person name="Sarris P.F."/>
        </authorList>
    </citation>
    <scope>NUCLEOTIDE SEQUENCE</scope>
    <source>
        <strain evidence="1">PFS-102/07</strain>
        <tissue evidence="1">Leaf</tissue>
    </source>
</reference>
<evidence type="ECO:0000313" key="1">
    <source>
        <dbReference type="EMBL" id="KAF2603970.1"/>
    </source>
</evidence>
<accession>A0A8S9L700</accession>
<gene>
    <name evidence="1" type="ORF">F2Q70_00024299</name>
</gene>
<organism evidence="1">
    <name type="scientific">Brassica cretica</name>
    <name type="common">Mustard</name>
    <dbReference type="NCBI Taxonomy" id="69181"/>
    <lineage>
        <taxon>Eukaryota</taxon>
        <taxon>Viridiplantae</taxon>
        <taxon>Streptophyta</taxon>
        <taxon>Embryophyta</taxon>
        <taxon>Tracheophyta</taxon>
        <taxon>Spermatophyta</taxon>
        <taxon>Magnoliopsida</taxon>
        <taxon>eudicotyledons</taxon>
        <taxon>Gunneridae</taxon>
        <taxon>Pentapetalae</taxon>
        <taxon>rosids</taxon>
        <taxon>malvids</taxon>
        <taxon>Brassicales</taxon>
        <taxon>Brassicaceae</taxon>
        <taxon>Brassiceae</taxon>
        <taxon>Brassica</taxon>
    </lineage>
</organism>